<dbReference type="GO" id="GO:0005385">
    <property type="term" value="F:zinc ion transmembrane transporter activity"/>
    <property type="evidence" value="ECO:0007669"/>
    <property type="project" value="TreeGrafter"/>
</dbReference>
<feature type="transmembrane region" description="Helical" evidence="5">
    <location>
        <begin position="93"/>
        <end position="111"/>
    </location>
</feature>
<dbReference type="GO" id="GO:0016020">
    <property type="term" value="C:membrane"/>
    <property type="evidence" value="ECO:0007669"/>
    <property type="project" value="UniProtKB-SubCell"/>
</dbReference>
<keyword evidence="2 5" id="KW-0812">Transmembrane</keyword>
<dbReference type="PANTHER" id="PTHR11040">
    <property type="entry name" value="ZINC/IRON TRANSPORTER"/>
    <property type="match status" value="1"/>
</dbReference>
<evidence type="ECO:0000256" key="4">
    <source>
        <dbReference type="ARBA" id="ARBA00023136"/>
    </source>
</evidence>
<sequence length="283" mass="31614">MSSNAENYNNNYFIEILLFLASFISCIIPKGIKKFDKLSKIFPFLTLVSAGLLLAVLLLDFLPHMLFDHSHHKNHSHDHSHNHSHSKTQSFEVITAGMLSAGVALLCLIGIDQCIINHNHCEENDEHEHHDHLHLENEDIGCCNTKMLKNTKSKTQALIYIVSISIHSFFEAHKILESFAIGTTLFNSALSFKVCIFLNIFYSLLTPFGIWLAYNHSGEAYKIGHIPVSMLFKGLALGSLIFVVFMEMIPGAFHKSGNKLAKMGGLTLGFSISSLAIYKSHAE</sequence>
<accession>T0L9G3</accession>
<evidence type="ECO:0000313" key="6">
    <source>
        <dbReference type="EMBL" id="EQB61068.1"/>
    </source>
</evidence>
<feature type="transmembrane region" description="Helical" evidence="5">
    <location>
        <begin position="41"/>
        <end position="62"/>
    </location>
</feature>
<feature type="transmembrane region" description="Helical" evidence="5">
    <location>
        <begin position="196"/>
        <end position="214"/>
    </location>
</feature>
<dbReference type="EMBL" id="KE647181">
    <property type="protein sequence ID" value="EQB61068.1"/>
    <property type="molecule type" value="Genomic_DNA"/>
</dbReference>
<name>T0L9G3_9MICR</name>
<reference evidence="6 7" key="1">
    <citation type="journal article" date="2013" name="BMC Genomics">
        <title>Genome sequencing and comparative genomics of honey bee microsporidia, Nosema apis reveal novel insights into host-parasite interactions.</title>
        <authorList>
            <person name="Chen Yp."/>
            <person name="Pettis J.S."/>
            <person name="Zhao Y."/>
            <person name="Liu X."/>
            <person name="Tallon L.J."/>
            <person name="Sadzewicz L.D."/>
            <person name="Li R."/>
            <person name="Zheng H."/>
            <person name="Huang S."/>
            <person name="Zhang X."/>
            <person name="Hamilton M.C."/>
            <person name="Pernal S.F."/>
            <person name="Melathopoulos A.P."/>
            <person name="Yan X."/>
            <person name="Evans J.D."/>
        </authorList>
    </citation>
    <scope>NUCLEOTIDE SEQUENCE [LARGE SCALE GENOMIC DNA]</scope>
    <source>
        <strain evidence="6 7">BRL 01</strain>
    </source>
</reference>
<evidence type="ECO:0000256" key="1">
    <source>
        <dbReference type="ARBA" id="ARBA00004141"/>
    </source>
</evidence>
<feature type="transmembrane region" description="Helical" evidence="5">
    <location>
        <begin position="12"/>
        <end position="29"/>
    </location>
</feature>
<evidence type="ECO:0000256" key="5">
    <source>
        <dbReference type="SAM" id="Phobius"/>
    </source>
</evidence>
<dbReference type="PANTHER" id="PTHR11040:SF140">
    <property type="entry name" value="ZRT (ZRT), IRT- (IRT-) LIKE PROTEIN TRANSPORTER"/>
    <property type="match status" value="1"/>
</dbReference>
<dbReference type="Proteomes" id="UP000053780">
    <property type="component" value="Unassembled WGS sequence"/>
</dbReference>
<dbReference type="OrthoDB" id="448280at2759"/>
<evidence type="ECO:0000313" key="7">
    <source>
        <dbReference type="Proteomes" id="UP000053780"/>
    </source>
</evidence>
<dbReference type="VEuPathDB" id="MicrosporidiaDB:NAPIS_ORF01357"/>
<keyword evidence="7" id="KW-1185">Reference proteome</keyword>
<dbReference type="InterPro" id="IPR003689">
    <property type="entry name" value="ZIP"/>
</dbReference>
<protein>
    <submittedName>
        <fullName evidence="6">Divalent heavy-metal cation transporter</fullName>
    </submittedName>
</protein>
<evidence type="ECO:0000256" key="3">
    <source>
        <dbReference type="ARBA" id="ARBA00022989"/>
    </source>
</evidence>
<gene>
    <name evidence="6" type="ORF">NAPIS_ORF01357</name>
</gene>
<keyword evidence="4 5" id="KW-0472">Membrane</keyword>
<evidence type="ECO:0000256" key="2">
    <source>
        <dbReference type="ARBA" id="ARBA00022692"/>
    </source>
</evidence>
<dbReference type="AlphaFoldDB" id="T0L9G3"/>
<comment type="subcellular location">
    <subcellularLocation>
        <location evidence="1">Membrane</location>
        <topology evidence="1">Multi-pass membrane protein</topology>
    </subcellularLocation>
</comment>
<keyword evidence="3 5" id="KW-1133">Transmembrane helix</keyword>
<proteinExistence type="predicted"/>
<dbReference type="HOGENOM" id="CLU_040462_3_0_1"/>
<dbReference type="Pfam" id="PF02535">
    <property type="entry name" value="Zip"/>
    <property type="match status" value="1"/>
</dbReference>
<organism evidence="6 7">
    <name type="scientific">Vairimorpha apis BRL 01</name>
    <dbReference type="NCBI Taxonomy" id="1037528"/>
    <lineage>
        <taxon>Eukaryota</taxon>
        <taxon>Fungi</taxon>
        <taxon>Fungi incertae sedis</taxon>
        <taxon>Microsporidia</taxon>
        <taxon>Nosematidae</taxon>
        <taxon>Vairimorpha</taxon>
    </lineage>
</organism>